<keyword evidence="2" id="KW-1185">Reference proteome</keyword>
<sequence>MVAMVLMKTMKKPYIKNDICNRWLCKGDGSTIEEKQESKGNRFDLRDADLIYKEKNTTSEIKKGIIWIEKLNQRRAMEAEEGRKGGLE</sequence>
<evidence type="ECO:0000313" key="2">
    <source>
        <dbReference type="Proteomes" id="UP001056120"/>
    </source>
</evidence>
<protein>
    <submittedName>
        <fullName evidence="1">Uncharacterized protein</fullName>
    </submittedName>
</protein>
<proteinExistence type="predicted"/>
<organism evidence="1 2">
    <name type="scientific">Smallanthus sonchifolius</name>
    <dbReference type="NCBI Taxonomy" id="185202"/>
    <lineage>
        <taxon>Eukaryota</taxon>
        <taxon>Viridiplantae</taxon>
        <taxon>Streptophyta</taxon>
        <taxon>Embryophyta</taxon>
        <taxon>Tracheophyta</taxon>
        <taxon>Spermatophyta</taxon>
        <taxon>Magnoliopsida</taxon>
        <taxon>eudicotyledons</taxon>
        <taxon>Gunneridae</taxon>
        <taxon>Pentapetalae</taxon>
        <taxon>asterids</taxon>
        <taxon>campanulids</taxon>
        <taxon>Asterales</taxon>
        <taxon>Asteraceae</taxon>
        <taxon>Asteroideae</taxon>
        <taxon>Heliantheae alliance</taxon>
        <taxon>Millerieae</taxon>
        <taxon>Smallanthus</taxon>
    </lineage>
</organism>
<reference evidence="1 2" key="2">
    <citation type="journal article" date="2022" name="Mol. Ecol. Resour.">
        <title>The genomes of chicory, endive, great burdock and yacon provide insights into Asteraceae paleo-polyploidization history and plant inulin production.</title>
        <authorList>
            <person name="Fan W."/>
            <person name="Wang S."/>
            <person name="Wang H."/>
            <person name="Wang A."/>
            <person name="Jiang F."/>
            <person name="Liu H."/>
            <person name="Zhao H."/>
            <person name="Xu D."/>
            <person name="Zhang Y."/>
        </authorList>
    </citation>
    <scope>NUCLEOTIDE SEQUENCE [LARGE SCALE GENOMIC DNA]</scope>
    <source>
        <strain evidence="2">cv. Yunnan</strain>
        <tissue evidence="1">Leaves</tissue>
    </source>
</reference>
<evidence type="ECO:0000313" key="1">
    <source>
        <dbReference type="EMBL" id="KAI3817645.1"/>
    </source>
</evidence>
<gene>
    <name evidence="1" type="ORF">L1987_11441</name>
</gene>
<dbReference type="EMBL" id="CM042021">
    <property type="protein sequence ID" value="KAI3817645.1"/>
    <property type="molecule type" value="Genomic_DNA"/>
</dbReference>
<reference evidence="2" key="1">
    <citation type="journal article" date="2022" name="Mol. Ecol. Resour.">
        <title>The genomes of chicory, endive, great burdock and yacon provide insights into Asteraceae palaeo-polyploidization history and plant inulin production.</title>
        <authorList>
            <person name="Fan W."/>
            <person name="Wang S."/>
            <person name="Wang H."/>
            <person name="Wang A."/>
            <person name="Jiang F."/>
            <person name="Liu H."/>
            <person name="Zhao H."/>
            <person name="Xu D."/>
            <person name="Zhang Y."/>
        </authorList>
    </citation>
    <scope>NUCLEOTIDE SEQUENCE [LARGE SCALE GENOMIC DNA]</scope>
    <source>
        <strain evidence="2">cv. Yunnan</strain>
    </source>
</reference>
<accession>A0ACB9JD18</accession>
<dbReference type="Proteomes" id="UP001056120">
    <property type="component" value="Linkage Group LG04"/>
</dbReference>
<comment type="caution">
    <text evidence="1">The sequence shown here is derived from an EMBL/GenBank/DDBJ whole genome shotgun (WGS) entry which is preliminary data.</text>
</comment>
<name>A0ACB9JD18_9ASTR</name>